<dbReference type="AlphaFoldDB" id="A0A2S4L1I9"/>
<organism evidence="2 3">
    <name type="scientific">Tolypocladium paradoxum</name>
    <dbReference type="NCBI Taxonomy" id="94208"/>
    <lineage>
        <taxon>Eukaryota</taxon>
        <taxon>Fungi</taxon>
        <taxon>Dikarya</taxon>
        <taxon>Ascomycota</taxon>
        <taxon>Pezizomycotina</taxon>
        <taxon>Sordariomycetes</taxon>
        <taxon>Hypocreomycetidae</taxon>
        <taxon>Hypocreales</taxon>
        <taxon>Ophiocordycipitaceae</taxon>
        <taxon>Tolypocladium</taxon>
    </lineage>
</organism>
<accession>A0A2S4L1I9</accession>
<gene>
    <name evidence="2" type="ORF">TPAR_03487</name>
</gene>
<reference evidence="2 3" key="1">
    <citation type="submission" date="2018-01" db="EMBL/GenBank/DDBJ databases">
        <title>Harnessing the power of phylogenomics to disentangle the directionality and signatures of interkingdom host jumping in the parasitic fungal genus Tolypocladium.</title>
        <authorList>
            <person name="Quandt C.A."/>
            <person name="Patterson W."/>
            <person name="Spatafora J.W."/>
        </authorList>
    </citation>
    <scope>NUCLEOTIDE SEQUENCE [LARGE SCALE GENOMIC DNA]</scope>
    <source>
        <strain evidence="2 3">NRBC 100945</strain>
    </source>
</reference>
<sequence length="248" mass="28384">MPSTSHTGAAYVPLIPSPLNPRSQEEAALALRRRSNSRKMHKSIGMSSAQRLLRHNAAEAWRSQALRREVMLYERRAIEAITARQVKTATLRPDRRPIEVTPLSRLGSLRYELEPGDGGTDGKQEEHENQEEEEEVQRQQQQQQYMFHMPDLGFLTPRRVVLAISRARMRPWLQVNSFCAARRRSLLGHEQRNGVTVDEEELLETGCFACLCALIMIQQGFVYERRESADTPLVKSGCSSVYMAIEYM</sequence>
<dbReference type="OrthoDB" id="5239396at2759"/>
<dbReference type="EMBL" id="PKSG01000341">
    <property type="protein sequence ID" value="POR36305.1"/>
    <property type="molecule type" value="Genomic_DNA"/>
</dbReference>
<evidence type="ECO:0000313" key="2">
    <source>
        <dbReference type="EMBL" id="POR36305.1"/>
    </source>
</evidence>
<dbReference type="Proteomes" id="UP000237481">
    <property type="component" value="Unassembled WGS sequence"/>
</dbReference>
<feature type="region of interest" description="Disordered" evidence="1">
    <location>
        <begin position="109"/>
        <end position="141"/>
    </location>
</feature>
<protein>
    <submittedName>
        <fullName evidence="2">Uncharacterized protein</fullName>
    </submittedName>
</protein>
<comment type="caution">
    <text evidence="2">The sequence shown here is derived from an EMBL/GenBank/DDBJ whole genome shotgun (WGS) entry which is preliminary data.</text>
</comment>
<evidence type="ECO:0000313" key="3">
    <source>
        <dbReference type="Proteomes" id="UP000237481"/>
    </source>
</evidence>
<proteinExistence type="predicted"/>
<keyword evidence="3" id="KW-1185">Reference proteome</keyword>
<name>A0A2S4L1I9_9HYPO</name>
<evidence type="ECO:0000256" key="1">
    <source>
        <dbReference type="SAM" id="MobiDB-lite"/>
    </source>
</evidence>